<keyword evidence="2" id="KW-1185">Reference proteome</keyword>
<evidence type="ECO:0000313" key="2">
    <source>
        <dbReference type="Proteomes" id="UP000827092"/>
    </source>
</evidence>
<organism evidence="1 2">
    <name type="scientific">Oedothorax gibbosus</name>
    <dbReference type="NCBI Taxonomy" id="931172"/>
    <lineage>
        <taxon>Eukaryota</taxon>
        <taxon>Metazoa</taxon>
        <taxon>Ecdysozoa</taxon>
        <taxon>Arthropoda</taxon>
        <taxon>Chelicerata</taxon>
        <taxon>Arachnida</taxon>
        <taxon>Araneae</taxon>
        <taxon>Araneomorphae</taxon>
        <taxon>Entelegynae</taxon>
        <taxon>Araneoidea</taxon>
        <taxon>Linyphiidae</taxon>
        <taxon>Erigoninae</taxon>
        <taxon>Oedothorax</taxon>
    </lineage>
</organism>
<accession>A0AAV6V6H2</accession>
<gene>
    <name evidence="1" type="ORF">JTE90_006065</name>
</gene>
<comment type="caution">
    <text evidence="1">The sequence shown here is derived from an EMBL/GenBank/DDBJ whole genome shotgun (WGS) entry which is preliminary data.</text>
</comment>
<sequence>MCAVTGGDHASDPPLSVTPGSLPHGDVQFMTRLRHYYVYLRVSFAENVEVDVVSGNAAHFVCIMGVYPECQATTLLSPVPRPLHGTLFLVGDVQFVDSH</sequence>
<dbReference type="InterPro" id="IPR038238">
    <property type="entry name" value="Clp1_C_sf"/>
</dbReference>
<dbReference type="Gene3D" id="2.40.30.330">
    <property type="entry name" value="Pre-mRNA cleavage complex subunit Clp1, C-terminal domain"/>
    <property type="match status" value="1"/>
</dbReference>
<proteinExistence type="predicted"/>
<dbReference type="EMBL" id="JAFNEN010000161">
    <property type="protein sequence ID" value="KAG8191313.1"/>
    <property type="molecule type" value="Genomic_DNA"/>
</dbReference>
<protein>
    <submittedName>
        <fullName evidence="1">Uncharacterized protein</fullName>
    </submittedName>
</protein>
<dbReference type="Proteomes" id="UP000827092">
    <property type="component" value="Unassembled WGS sequence"/>
</dbReference>
<dbReference type="AlphaFoldDB" id="A0AAV6V6H2"/>
<reference evidence="1 2" key="1">
    <citation type="journal article" date="2022" name="Nat. Ecol. Evol.">
        <title>A masculinizing supergene underlies an exaggerated male reproductive morph in a spider.</title>
        <authorList>
            <person name="Hendrickx F."/>
            <person name="De Corte Z."/>
            <person name="Sonet G."/>
            <person name="Van Belleghem S.M."/>
            <person name="Kostlbacher S."/>
            <person name="Vangestel C."/>
        </authorList>
    </citation>
    <scope>NUCLEOTIDE SEQUENCE [LARGE SCALE GENOMIC DNA]</scope>
    <source>
        <strain evidence="1">W744_W776</strain>
    </source>
</reference>
<name>A0AAV6V6H2_9ARAC</name>
<evidence type="ECO:0000313" key="1">
    <source>
        <dbReference type="EMBL" id="KAG8191313.1"/>
    </source>
</evidence>